<dbReference type="Gene3D" id="3.40.50.1010">
    <property type="entry name" value="5'-nuclease"/>
    <property type="match status" value="1"/>
</dbReference>
<feature type="domain" description="PIN" evidence="2">
    <location>
        <begin position="2"/>
        <end position="135"/>
    </location>
</feature>
<reference evidence="3 4" key="1">
    <citation type="submission" date="2023-09" db="EMBL/GenBank/DDBJ databases">
        <title>Pyrofollis japonicus gen. nov. sp. nov., a novel member of the family Pyrodictiaceae isolated from the Iheya North hydrothermal field.</title>
        <authorList>
            <person name="Miyazaki U."/>
            <person name="Sanari M."/>
            <person name="Tame A."/>
            <person name="Kitajima M."/>
            <person name="Okamoto A."/>
            <person name="Sawayama S."/>
            <person name="Miyazaki J."/>
            <person name="Takai K."/>
            <person name="Nakagawa S."/>
        </authorList>
    </citation>
    <scope>NUCLEOTIDE SEQUENCE [LARGE SCALE GENOMIC DNA]</scope>
    <source>
        <strain evidence="3 4">AV2</strain>
    </source>
</reference>
<dbReference type="InterPro" id="IPR029060">
    <property type="entry name" value="PIN-like_dom_sf"/>
</dbReference>
<evidence type="ECO:0000259" key="2">
    <source>
        <dbReference type="SMART" id="SM00670"/>
    </source>
</evidence>
<dbReference type="InterPro" id="IPR002716">
    <property type="entry name" value="PIN_dom"/>
</dbReference>
<sequence length="159" mass="18158">MGKVVLDSSVLVKSVLRPGRWLPSNIYRRELETHRKARMVIRLLRDREYEVLLPYPVIVETGAVISRLAGEKLAREIVESLKSTRDYTIVFEEEIREDALEVAIRTGSSGFDAYIIALAWRRNAILVTDDEAMSMHASRIGARALLLRAVPEKELERII</sequence>
<dbReference type="InterPro" id="IPR051619">
    <property type="entry name" value="TypeII_TA_RNase_PINc/VapC"/>
</dbReference>
<dbReference type="Pfam" id="PF01850">
    <property type="entry name" value="PIN"/>
    <property type="match status" value="1"/>
</dbReference>
<dbReference type="Proteomes" id="UP001341135">
    <property type="component" value="Chromosome"/>
</dbReference>
<protein>
    <recommendedName>
        <fullName evidence="2">PIN domain-containing protein</fullName>
    </recommendedName>
</protein>
<accession>A0ABM8J139</accession>
<dbReference type="InterPro" id="IPR044153">
    <property type="entry name" value="PIN_Pae0151-like"/>
</dbReference>
<name>A0ABM8J139_9CREN</name>
<evidence type="ECO:0000313" key="4">
    <source>
        <dbReference type="Proteomes" id="UP001341135"/>
    </source>
</evidence>
<dbReference type="EMBL" id="AP028907">
    <property type="protein sequence ID" value="BES82853.1"/>
    <property type="molecule type" value="Genomic_DNA"/>
</dbReference>
<dbReference type="PANTHER" id="PTHR35901:SF1">
    <property type="entry name" value="EXONUCLEASE VAPC9"/>
    <property type="match status" value="1"/>
</dbReference>
<dbReference type="PANTHER" id="PTHR35901">
    <property type="entry name" value="RIBONUCLEASE VAPC3"/>
    <property type="match status" value="1"/>
</dbReference>
<gene>
    <name evidence="3" type="ORF">PABY_24200</name>
</gene>
<proteinExistence type="predicted"/>
<evidence type="ECO:0000256" key="1">
    <source>
        <dbReference type="ARBA" id="ARBA00022842"/>
    </source>
</evidence>
<evidence type="ECO:0000313" key="3">
    <source>
        <dbReference type="EMBL" id="BES82853.1"/>
    </source>
</evidence>
<keyword evidence="4" id="KW-1185">Reference proteome</keyword>
<dbReference type="CDD" id="cd09873">
    <property type="entry name" value="PIN_Pae0151-like"/>
    <property type="match status" value="1"/>
</dbReference>
<dbReference type="SMART" id="SM00670">
    <property type="entry name" value="PINc"/>
    <property type="match status" value="1"/>
</dbReference>
<dbReference type="SUPFAM" id="SSF88723">
    <property type="entry name" value="PIN domain-like"/>
    <property type="match status" value="1"/>
</dbReference>
<keyword evidence="1" id="KW-0460">Magnesium</keyword>
<organism evidence="3 4">
    <name type="scientific">Pyrodictium abyssi</name>
    <dbReference type="NCBI Taxonomy" id="54256"/>
    <lineage>
        <taxon>Archaea</taxon>
        <taxon>Thermoproteota</taxon>
        <taxon>Thermoprotei</taxon>
        <taxon>Desulfurococcales</taxon>
        <taxon>Pyrodictiaceae</taxon>
        <taxon>Pyrodictium</taxon>
    </lineage>
</organism>